<dbReference type="InterPro" id="IPR045170">
    <property type="entry name" value="MTOX"/>
</dbReference>
<evidence type="ECO:0000313" key="8">
    <source>
        <dbReference type="Proteomes" id="UP000076632"/>
    </source>
</evidence>
<dbReference type="InParanoid" id="A0A165FBN2"/>
<dbReference type="RefSeq" id="XP_018186346.1">
    <property type="nucleotide sequence ID" value="XM_018333123.1"/>
</dbReference>
<keyword evidence="8" id="KW-1185">Reference proteome</keyword>
<evidence type="ECO:0000259" key="6">
    <source>
        <dbReference type="Pfam" id="PF01266"/>
    </source>
</evidence>
<dbReference type="PANTHER" id="PTHR10961">
    <property type="entry name" value="PEROXISOMAL SARCOSINE OXIDASE"/>
    <property type="match status" value="1"/>
</dbReference>
<dbReference type="OrthoDB" id="2219495at2759"/>
<accession>A0A165FBN2</accession>
<dbReference type="GeneID" id="28898260"/>
<proteinExistence type="inferred from homology"/>
<dbReference type="EMBL" id="KV407462">
    <property type="protein sequence ID" value="KZF20791.1"/>
    <property type="molecule type" value="Genomic_DNA"/>
</dbReference>
<dbReference type="Gene3D" id="3.50.50.60">
    <property type="entry name" value="FAD/NAD(P)-binding domain"/>
    <property type="match status" value="1"/>
</dbReference>
<comment type="cofactor">
    <cofactor evidence="1">
        <name>FAD</name>
        <dbReference type="ChEBI" id="CHEBI:57692"/>
    </cofactor>
</comment>
<evidence type="ECO:0000256" key="5">
    <source>
        <dbReference type="ARBA" id="ARBA00023002"/>
    </source>
</evidence>
<sequence length="458" mass="50546">MSAPSSERSISSDVLIVGGGIFGISAAYHLSLAHPDPSRITLLDRGPVPSKLAASTDLHKIIRADYGKATYMKLALEAIDAWSTNELFKAKDPENSLYHRTGWVNLGSKGSDLADRVRQNFRESGSAYENITQDLSFEEVRTKWDGLLARTDLSGFANAYYNPLAGWADASEAGEAMVRDAMKRGVKYAVGEAVELVLDEQDKERKARGVRTVDGTIYTAEKILLATGAWTSALMTGAEDKLGLEQEDRVESQITAAGVCVAHVKIKEGEEMEKLKKMPVVVYGEHGEIIPPKNGYLKFNNAKSFVNVITTPSGQKISVPLSSDQSVVPEKLKEETLAYVKRSMPQMLDDGRGVDYWRLCWDSASPTQDHLIAAHPDTRLGNVYFAVGGSFHSYKFLPTIGKYIVNVLNGVSNGEEYDEIWAWKEKEKKSKSREHVAGGGVHGAEEKYFPQRELKEFC</sequence>
<dbReference type="Proteomes" id="UP000076632">
    <property type="component" value="Unassembled WGS sequence"/>
</dbReference>
<feature type="domain" description="FAD dependent oxidoreductase" evidence="6">
    <location>
        <begin position="13"/>
        <end position="405"/>
    </location>
</feature>
<evidence type="ECO:0000256" key="2">
    <source>
        <dbReference type="ARBA" id="ARBA00010989"/>
    </source>
</evidence>
<evidence type="ECO:0000256" key="3">
    <source>
        <dbReference type="ARBA" id="ARBA00022630"/>
    </source>
</evidence>
<dbReference type="InterPro" id="IPR006076">
    <property type="entry name" value="FAD-dep_OxRdtase"/>
</dbReference>
<dbReference type="InterPro" id="IPR036188">
    <property type="entry name" value="FAD/NAD-bd_sf"/>
</dbReference>
<dbReference type="Gene3D" id="3.30.9.10">
    <property type="entry name" value="D-Amino Acid Oxidase, subunit A, domain 2"/>
    <property type="match status" value="1"/>
</dbReference>
<gene>
    <name evidence="7" type="ORF">L228DRAFT_249608</name>
</gene>
<keyword evidence="5" id="KW-0560">Oxidoreductase</keyword>
<dbReference type="OMA" id="NEAIHFW"/>
<dbReference type="GO" id="GO:0008115">
    <property type="term" value="F:sarcosine oxidase activity"/>
    <property type="evidence" value="ECO:0007669"/>
    <property type="project" value="TreeGrafter"/>
</dbReference>
<organism evidence="7 8">
    <name type="scientific">Xylona heveae (strain CBS 132557 / TC161)</name>
    <dbReference type="NCBI Taxonomy" id="1328760"/>
    <lineage>
        <taxon>Eukaryota</taxon>
        <taxon>Fungi</taxon>
        <taxon>Dikarya</taxon>
        <taxon>Ascomycota</taxon>
        <taxon>Pezizomycotina</taxon>
        <taxon>Xylonomycetes</taxon>
        <taxon>Xylonales</taxon>
        <taxon>Xylonaceae</taxon>
        <taxon>Xylona</taxon>
    </lineage>
</organism>
<reference evidence="7 8" key="1">
    <citation type="journal article" date="2016" name="Fungal Biol.">
        <title>The genome of Xylona heveae provides a window into fungal endophytism.</title>
        <authorList>
            <person name="Gazis R."/>
            <person name="Kuo A."/>
            <person name="Riley R."/>
            <person name="LaButti K."/>
            <person name="Lipzen A."/>
            <person name="Lin J."/>
            <person name="Amirebrahimi M."/>
            <person name="Hesse C.N."/>
            <person name="Spatafora J.W."/>
            <person name="Henrissat B."/>
            <person name="Hainaut M."/>
            <person name="Grigoriev I.V."/>
            <person name="Hibbett D.S."/>
        </authorList>
    </citation>
    <scope>NUCLEOTIDE SEQUENCE [LARGE SCALE GENOMIC DNA]</scope>
    <source>
        <strain evidence="7 8">TC161</strain>
    </source>
</reference>
<protein>
    <submittedName>
        <fullName evidence="7">FAD dependent oxidoreductase</fullName>
    </submittedName>
</protein>
<evidence type="ECO:0000313" key="7">
    <source>
        <dbReference type="EMBL" id="KZF20791.1"/>
    </source>
</evidence>
<name>A0A165FBN2_XYLHT</name>
<comment type="similarity">
    <text evidence="2">Belongs to the MSOX/MTOX family.</text>
</comment>
<dbReference type="GO" id="GO:0050660">
    <property type="term" value="F:flavin adenine dinucleotide binding"/>
    <property type="evidence" value="ECO:0007669"/>
    <property type="project" value="InterPro"/>
</dbReference>
<keyword evidence="3" id="KW-0285">Flavoprotein</keyword>
<evidence type="ECO:0000256" key="1">
    <source>
        <dbReference type="ARBA" id="ARBA00001974"/>
    </source>
</evidence>
<dbReference type="Pfam" id="PF01266">
    <property type="entry name" value="DAO"/>
    <property type="match status" value="1"/>
</dbReference>
<dbReference type="STRING" id="1328760.A0A165FBN2"/>
<dbReference type="GO" id="GO:0051698">
    <property type="term" value="F:saccharopine oxidase activity"/>
    <property type="evidence" value="ECO:0007669"/>
    <property type="project" value="TreeGrafter"/>
</dbReference>
<dbReference type="AlphaFoldDB" id="A0A165FBN2"/>
<evidence type="ECO:0000256" key="4">
    <source>
        <dbReference type="ARBA" id="ARBA00022827"/>
    </source>
</evidence>
<dbReference type="PANTHER" id="PTHR10961:SF37">
    <property type="entry name" value="FAD DEPENDENT OXIDOREDUCTASE DOMAIN-CONTAINING PROTEIN"/>
    <property type="match status" value="1"/>
</dbReference>
<keyword evidence="4" id="KW-0274">FAD</keyword>
<dbReference type="SUPFAM" id="SSF51905">
    <property type="entry name" value="FAD/NAD(P)-binding domain"/>
    <property type="match status" value="1"/>
</dbReference>